<protein>
    <recommendedName>
        <fullName evidence="3">Cytochrome-c peroxidase</fullName>
    </recommendedName>
</protein>
<dbReference type="RefSeq" id="WP_144332307.1">
    <property type="nucleotide sequence ID" value="NZ_VLPL01000002.1"/>
</dbReference>
<dbReference type="Gene3D" id="1.10.760.10">
    <property type="entry name" value="Cytochrome c-like domain"/>
    <property type="match status" value="1"/>
</dbReference>
<keyword evidence="2" id="KW-1185">Reference proteome</keyword>
<dbReference type="GO" id="GO:0009055">
    <property type="term" value="F:electron transfer activity"/>
    <property type="evidence" value="ECO:0007669"/>
    <property type="project" value="InterPro"/>
</dbReference>
<dbReference type="InterPro" id="IPR036909">
    <property type="entry name" value="Cyt_c-like_dom_sf"/>
</dbReference>
<dbReference type="EMBL" id="VLPL01000002">
    <property type="protein sequence ID" value="TSJ46770.1"/>
    <property type="molecule type" value="Genomic_DNA"/>
</dbReference>
<evidence type="ECO:0000313" key="2">
    <source>
        <dbReference type="Proteomes" id="UP000316008"/>
    </source>
</evidence>
<organism evidence="1 2">
    <name type="scientific">Fluviicola chungangensis</name>
    <dbReference type="NCBI Taxonomy" id="2597671"/>
    <lineage>
        <taxon>Bacteria</taxon>
        <taxon>Pseudomonadati</taxon>
        <taxon>Bacteroidota</taxon>
        <taxon>Flavobacteriia</taxon>
        <taxon>Flavobacteriales</taxon>
        <taxon>Crocinitomicaceae</taxon>
        <taxon>Fluviicola</taxon>
    </lineage>
</organism>
<dbReference type="AlphaFoldDB" id="A0A556N3L4"/>
<dbReference type="Proteomes" id="UP000316008">
    <property type="component" value="Unassembled WGS sequence"/>
</dbReference>
<proteinExistence type="predicted"/>
<gene>
    <name evidence="1" type="ORF">FO442_06310</name>
</gene>
<evidence type="ECO:0000313" key="1">
    <source>
        <dbReference type="EMBL" id="TSJ46770.1"/>
    </source>
</evidence>
<reference evidence="1 2" key="1">
    <citation type="submission" date="2019-07" db="EMBL/GenBank/DDBJ databases">
        <authorList>
            <person name="Huq M.A."/>
        </authorList>
    </citation>
    <scope>NUCLEOTIDE SEQUENCE [LARGE SCALE GENOMIC DNA]</scope>
    <source>
        <strain evidence="1 2">MAH-3</strain>
    </source>
</reference>
<accession>A0A556N3L4</accession>
<name>A0A556N3L4_9FLAO</name>
<dbReference type="GO" id="GO:0020037">
    <property type="term" value="F:heme binding"/>
    <property type="evidence" value="ECO:0007669"/>
    <property type="project" value="InterPro"/>
</dbReference>
<sequence>MYAFKTPTVRNSELTAPYMHHGIYSDLKEVLQFYQKGGGEGFKYSVPNQTLPFDSLQLSNSEQEDIILFLKSLTDTAGLVQRPFKLPSFELSPDLNSRTWGGKY</sequence>
<dbReference type="OrthoDB" id="9805202at2"/>
<evidence type="ECO:0008006" key="3">
    <source>
        <dbReference type="Google" id="ProtNLM"/>
    </source>
</evidence>
<comment type="caution">
    <text evidence="1">The sequence shown here is derived from an EMBL/GenBank/DDBJ whole genome shotgun (WGS) entry which is preliminary data.</text>
</comment>
<dbReference type="SUPFAM" id="SSF46626">
    <property type="entry name" value="Cytochrome c"/>
    <property type="match status" value="1"/>
</dbReference>